<proteinExistence type="predicted"/>
<sequence length="313" mass="35462">SVWPSILYFSILCQAWEVQDIPESVRALKGSCVVIPCTVSYPGSPKPTENLVAIWKKSPEEEIFNTQISNDRMKLVGDIGQNNCSLEIKDVQPKDGGPLHFRIVVHGLDSYSFLNKVVSVKVQGLPDDPDLIVSTDLQAGVAVVALCVVKHTCPTHPPKITWTYNTTKSKVQHLAAKDAEWKLTSSITLIPEARQHGEKLTCKVKYWGGMQVETSVVLQVTCEYCQCLKCTICWNEKEYAFYYYMPYKVHLNRWCTSNTNFENVQQRGSANRIEISLFTLILAQVSVYLCVRPVDKVRKKNSKNSQYMYKKGK</sequence>
<reference evidence="3" key="1">
    <citation type="submission" date="2021-06" db="EMBL/GenBank/DDBJ databases">
        <authorList>
            <consortium name="Wellcome Sanger Institute Data Sharing"/>
        </authorList>
    </citation>
    <scope>NUCLEOTIDE SEQUENCE [LARGE SCALE GENOMIC DNA]</scope>
</reference>
<dbReference type="AlphaFoldDB" id="A0A8C4XDK2"/>
<evidence type="ECO:0000313" key="4">
    <source>
        <dbReference type="Proteomes" id="UP000694620"/>
    </source>
</evidence>
<keyword evidence="4" id="KW-1185">Reference proteome</keyword>
<dbReference type="SUPFAM" id="SSF48726">
    <property type="entry name" value="Immunoglobulin"/>
    <property type="match status" value="2"/>
</dbReference>
<dbReference type="PANTHER" id="PTHR46484">
    <property type="entry name" value="SI:CH211-171H4.5-RELATED"/>
    <property type="match status" value="1"/>
</dbReference>
<feature type="signal peptide" evidence="1">
    <location>
        <begin position="1"/>
        <end position="15"/>
    </location>
</feature>
<feature type="chain" id="PRO_5034935102" description="Ig-like domain-containing protein" evidence="1">
    <location>
        <begin position="16"/>
        <end position="313"/>
    </location>
</feature>
<feature type="domain" description="Ig-like" evidence="2">
    <location>
        <begin position="129"/>
        <end position="219"/>
    </location>
</feature>
<dbReference type="Proteomes" id="UP000694620">
    <property type="component" value="Chromosome 17"/>
</dbReference>
<accession>A0A8C4XDK2</accession>
<dbReference type="PROSITE" id="PS50835">
    <property type="entry name" value="IG_LIKE"/>
    <property type="match status" value="1"/>
</dbReference>
<reference evidence="3" key="2">
    <citation type="submission" date="2025-08" db="UniProtKB">
        <authorList>
            <consortium name="Ensembl"/>
        </authorList>
    </citation>
    <scope>IDENTIFICATION</scope>
</reference>
<protein>
    <recommendedName>
        <fullName evidence="2">Ig-like domain-containing protein</fullName>
    </recommendedName>
</protein>
<dbReference type="InterPro" id="IPR013783">
    <property type="entry name" value="Ig-like_fold"/>
</dbReference>
<dbReference type="Ensembl" id="ENSECRT00000024644.1">
    <property type="protein sequence ID" value="ENSECRP00000024113.1"/>
    <property type="gene ID" value="ENSECRG00000016273.1"/>
</dbReference>
<dbReference type="InterPro" id="IPR007110">
    <property type="entry name" value="Ig-like_dom"/>
</dbReference>
<evidence type="ECO:0000259" key="2">
    <source>
        <dbReference type="PROSITE" id="PS50835"/>
    </source>
</evidence>
<dbReference type="InterPro" id="IPR036179">
    <property type="entry name" value="Ig-like_dom_sf"/>
</dbReference>
<organism evidence="3 4">
    <name type="scientific">Erpetoichthys calabaricus</name>
    <name type="common">Rope fish</name>
    <name type="synonym">Calamoichthys calabaricus</name>
    <dbReference type="NCBI Taxonomy" id="27687"/>
    <lineage>
        <taxon>Eukaryota</taxon>
        <taxon>Metazoa</taxon>
        <taxon>Chordata</taxon>
        <taxon>Craniata</taxon>
        <taxon>Vertebrata</taxon>
        <taxon>Euteleostomi</taxon>
        <taxon>Actinopterygii</taxon>
        <taxon>Polypteriformes</taxon>
        <taxon>Polypteridae</taxon>
        <taxon>Erpetoichthys</taxon>
    </lineage>
</organism>
<dbReference type="PANTHER" id="PTHR46484:SF7">
    <property type="entry name" value="MYELIN-ASSOCIATED GLYCOPROTEIN-LIKE-RELATED"/>
    <property type="match status" value="1"/>
</dbReference>
<dbReference type="GeneTree" id="ENSGT01150000286924"/>
<evidence type="ECO:0000256" key="1">
    <source>
        <dbReference type="SAM" id="SignalP"/>
    </source>
</evidence>
<name>A0A8C4XDK2_ERPCA</name>
<reference evidence="3" key="3">
    <citation type="submission" date="2025-09" db="UniProtKB">
        <authorList>
            <consortium name="Ensembl"/>
        </authorList>
    </citation>
    <scope>IDENTIFICATION</scope>
</reference>
<evidence type="ECO:0000313" key="3">
    <source>
        <dbReference type="Ensembl" id="ENSECRP00000024113.1"/>
    </source>
</evidence>
<keyword evidence="1" id="KW-0732">Signal</keyword>
<dbReference type="Gene3D" id="2.60.40.10">
    <property type="entry name" value="Immunoglobulins"/>
    <property type="match status" value="2"/>
</dbReference>